<protein>
    <submittedName>
        <fullName evidence="10">Phosphonate ABC transporter ATP-binding protein</fullName>
    </submittedName>
</protein>
<evidence type="ECO:0000256" key="3">
    <source>
        <dbReference type="ARBA" id="ARBA00022475"/>
    </source>
</evidence>
<evidence type="ECO:0000256" key="2">
    <source>
        <dbReference type="ARBA" id="ARBA00022448"/>
    </source>
</evidence>
<dbReference type="GO" id="GO:0016020">
    <property type="term" value="C:membrane"/>
    <property type="evidence" value="ECO:0007669"/>
    <property type="project" value="InterPro"/>
</dbReference>
<dbReference type="Gene3D" id="3.40.50.300">
    <property type="entry name" value="P-loop containing nucleotide triphosphate hydrolases"/>
    <property type="match status" value="1"/>
</dbReference>
<dbReference type="GO" id="GO:0015416">
    <property type="term" value="F:ABC-type phosphonate transporter activity"/>
    <property type="evidence" value="ECO:0007669"/>
    <property type="project" value="InterPro"/>
</dbReference>
<accession>A0AAE9Y0C7</accession>
<keyword evidence="2" id="KW-0813">Transport</keyword>
<evidence type="ECO:0000313" key="11">
    <source>
        <dbReference type="Proteomes" id="UP000001426"/>
    </source>
</evidence>
<evidence type="ECO:0000259" key="9">
    <source>
        <dbReference type="PROSITE" id="PS50893"/>
    </source>
</evidence>
<dbReference type="GO" id="GO:0005524">
    <property type="term" value="F:ATP binding"/>
    <property type="evidence" value="ECO:0007669"/>
    <property type="project" value="UniProtKB-KW"/>
</dbReference>
<name>A0AAE9Y0C7_RHOPA</name>
<keyword evidence="7" id="KW-0472">Membrane</keyword>
<reference evidence="10 11" key="1">
    <citation type="journal article" date="2004" name="Nat. Biotechnol.">
        <title>Complete genome sequence of the metabolically versatile photosynthetic bacterium Rhodopseudomonas palustris.</title>
        <authorList>
            <person name="Larimer F.W."/>
            <person name="Chain P."/>
            <person name="Hauser L."/>
            <person name="Lamerdin J."/>
            <person name="Malfatti S."/>
            <person name="Do L."/>
            <person name="Land M.L."/>
            <person name="Pelletier D.A."/>
            <person name="Beatty J.T."/>
            <person name="Lang A.S."/>
            <person name="Tabita F.R."/>
            <person name="Gibson J.L."/>
            <person name="Hanson T.E."/>
            <person name="Bobst C."/>
            <person name="Torres J.L."/>
            <person name="Peres C."/>
            <person name="Harrison F.H."/>
            <person name="Gibson J."/>
            <person name="Harwood C.S."/>
        </authorList>
    </citation>
    <scope>NUCLEOTIDE SEQUENCE [LARGE SCALE GENOMIC DNA]</scope>
    <source>
        <strain evidence="11">ATCC BAA-98 / CGA009</strain>
    </source>
</reference>
<dbReference type="SUPFAM" id="SSF52540">
    <property type="entry name" value="P-loop containing nucleoside triphosphate hydrolases"/>
    <property type="match status" value="1"/>
</dbReference>
<evidence type="ECO:0000256" key="4">
    <source>
        <dbReference type="ARBA" id="ARBA00022741"/>
    </source>
</evidence>
<organism evidence="10 11">
    <name type="scientific">Rhodopseudomonas palustris (strain ATCC BAA-98 / CGA009)</name>
    <dbReference type="NCBI Taxonomy" id="258594"/>
    <lineage>
        <taxon>Bacteria</taxon>
        <taxon>Pseudomonadati</taxon>
        <taxon>Pseudomonadota</taxon>
        <taxon>Alphaproteobacteria</taxon>
        <taxon>Hyphomicrobiales</taxon>
        <taxon>Nitrobacteraceae</taxon>
        <taxon>Rhodopseudomonas</taxon>
    </lineage>
</organism>
<dbReference type="InterPro" id="IPR012693">
    <property type="entry name" value="ABC_transpr_PhnC"/>
</dbReference>
<keyword evidence="11" id="KW-1185">Reference proteome</keyword>
<dbReference type="AlphaFoldDB" id="A0AAE9Y0C7"/>
<comment type="similarity">
    <text evidence="1">Belongs to the ABC transporter superfamily.</text>
</comment>
<evidence type="ECO:0000256" key="6">
    <source>
        <dbReference type="ARBA" id="ARBA00022967"/>
    </source>
</evidence>
<feature type="domain" description="ABC transporter" evidence="9">
    <location>
        <begin position="28"/>
        <end position="268"/>
    </location>
</feature>
<sequence>MKWPVGAEWLPVRKLGMVRGISPDSNLIRIDGISVRRGHRTVLHDVTASFPTAKVTAIVGPSGVGKTTMLGLLNGLIAPASGTVSFSEIGLLTEPTALRAARHQTATIFQDHALIGRLSAIDNVLLGLADTRHPLSPLPWPVAARQRAAKALDDVGLLDLATRRTAQLSGGERQRVGVARALIRRPKLLLGDEPFASVDPALAQQLGGLFRSLAMREGLTVILVLHQLQLARAIADRIIGLSDGRVAFDGPAAAFDADLEARIFPSLALSHDHSPPLSQPKETICSID</sequence>
<dbReference type="EMBL" id="CP116810">
    <property type="protein sequence ID" value="WCL91521.1"/>
    <property type="molecule type" value="Genomic_DNA"/>
</dbReference>
<dbReference type="PANTHER" id="PTHR43166">
    <property type="entry name" value="AMINO ACID IMPORT ATP-BINDING PROTEIN"/>
    <property type="match status" value="1"/>
</dbReference>
<dbReference type="Pfam" id="PF00005">
    <property type="entry name" value="ABC_tran"/>
    <property type="match status" value="1"/>
</dbReference>
<keyword evidence="3" id="KW-1003">Cell membrane</keyword>
<gene>
    <name evidence="10" type="ORF">TX73_007115</name>
</gene>
<keyword evidence="4" id="KW-0547">Nucleotide-binding</keyword>
<evidence type="ECO:0000313" key="10">
    <source>
        <dbReference type="EMBL" id="WCL91521.1"/>
    </source>
</evidence>
<dbReference type="PANTHER" id="PTHR43166:SF6">
    <property type="entry name" value="PHOSPHONATES IMPORT ATP-BINDING PROTEIN PHNC"/>
    <property type="match status" value="1"/>
</dbReference>
<dbReference type="GO" id="GO:0016887">
    <property type="term" value="F:ATP hydrolysis activity"/>
    <property type="evidence" value="ECO:0007669"/>
    <property type="project" value="InterPro"/>
</dbReference>
<dbReference type="InterPro" id="IPR003593">
    <property type="entry name" value="AAA+_ATPase"/>
</dbReference>
<dbReference type="PROSITE" id="PS00211">
    <property type="entry name" value="ABC_TRANSPORTER_1"/>
    <property type="match status" value="1"/>
</dbReference>
<proteinExistence type="inferred from homology"/>
<comment type="function">
    <text evidence="8">Involved in beta-(1--&gt;2)glucan export. Transmembrane domains (TMD) form a pore in the inner membrane and the ATP-binding domain (NBD) is responsible for energy generation.</text>
</comment>
<dbReference type="InterPro" id="IPR017871">
    <property type="entry name" value="ABC_transporter-like_CS"/>
</dbReference>
<dbReference type="InterPro" id="IPR027417">
    <property type="entry name" value="P-loop_NTPase"/>
</dbReference>
<dbReference type="Proteomes" id="UP000001426">
    <property type="component" value="Chromosome"/>
</dbReference>
<dbReference type="InterPro" id="IPR050086">
    <property type="entry name" value="MetN_ABC_transporter-like"/>
</dbReference>
<dbReference type="InterPro" id="IPR003439">
    <property type="entry name" value="ABC_transporter-like_ATP-bd"/>
</dbReference>
<keyword evidence="6" id="KW-1278">Translocase</keyword>
<evidence type="ECO:0000256" key="7">
    <source>
        <dbReference type="ARBA" id="ARBA00023136"/>
    </source>
</evidence>
<evidence type="ECO:0000256" key="8">
    <source>
        <dbReference type="ARBA" id="ARBA00024722"/>
    </source>
</evidence>
<dbReference type="RefSeq" id="WP_234803344.1">
    <property type="nucleotide sequence ID" value="NZ_CP116810.1"/>
</dbReference>
<dbReference type="KEGG" id="rpa:TX73_007115"/>
<dbReference type="PROSITE" id="PS50893">
    <property type="entry name" value="ABC_TRANSPORTER_2"/>
    <property type="match status" value="1"/>
</dbReference>
<dbReference type="CDD" id="cd03256">
    <property type="entry name" value="ABC_PhnC_transporter"/>
    <property type="match status" value="1"/>
</dbReference>
<keyword evidence="5 10" id="KW-0067">ATP-binding</keyword>
<evidence type="ECO:0000256" key="1">
    <source>
        <dbReference type="ARBA" id="ARBA00005417"/>
    </source>
</evidence>
<evidence type="ECO:0000256" key="5">
    <source>
        <dbReference type="ARBA" id="ARBA00022840"/>
    </source>
</evidence>
<dbReference type="GeneID" id="66892412"/>
<dbReference type="SMART" id="SM00382">
    <property type="entry name" value="AAA"/>
    <property type="match status" value="1"/>
</dbReference>